<evidence type="ECO:0000313" key="1">
    <source>
        <dbReference type="EMBL" id="GFH51645.1"/>
    </source>
</evidence>
<dbReference type="AlphaFoldDB" id="A0AAD3CVS6"/>
<sequence>MAGPIQQSFEEIDWTLIKEIEESELYFDTPNEFEDCILNAEELKVFLTPPAADEWKDFSSNENATIFNIDDAKERQWQMGKVEIEHLRNKLKTTFGIDYQSLSLEDLASSIIFTTLGPESKFGSFFAEELSLSKMEYAAFMCTLFTQAAYRVSVTELYLPQSRLKVPMEEEDYLKVWENMAKKKKIPEFEMRTPMSPIPLWKGVEEIVNTLLRTVSIIDRREIISISLDDDKVWFGSTKARTTDQFDIKFTTHVKPNRKGIVVHTAVTTGVMVPVAATVQQTNDDSVSCFERIFTFLFGSGGKLDLRNVEVQSDRGYMLPNLVFDLILRHGGNLVGTCKRIANCWPFTHNQNLADNDTRTLIETKGAPSLFLKYFSVDRGEKTIFASSFRNGSGAVATALSTLHGNHQWEGIALKPSERILYNKDSTFFSSKFLVGIDIDDGVNKFTDDNIEISLRNDIMNQIKPFTLRQGTADWFWLRKFSLTSSQAHGAFLKLLPDKTDNDDWIKVATYLYGEDWAEVLGLGAQEQDSSDTTTTNDDLKSFLQEYDVGSSECKKCAVSFLREYVENEIVLSKENAKTIWTGINFENVNRAEIKRDIKAILAEFNPEMLGMKNANDTLMQEWLSSCNSKREILFYKIQSLKEIMKRRHLKKRQGVSNLNASDMIDGISGSDRTKIVEDVSLERDADNLSSREKAVLEVLKKSFMPHQKGKDREYCQIGHRLELPILKKFVELIPRVREYSNVKVKNAYTVGLAAKKDAVYAKDSIDFLLSVEENNMRSIWGFECKGRVTHSTEEEERQNFTLNQNPHLRIQSRDVFEMIQRVSERFQVLQHVFVYDLDTVVHAIGNLNASLIRTCIIDFDNDIKDSFGAVLDDIKHETLEWAYPTVLTGRNEVLPIPDEIVDIAVKFIPEINDEETLQGAVNLWHVLRQQVLPMPSFRRLIPAVCAYWNATKGGSDTITKLMDSCILRIPKAWMNNETVAITRLVQLLTTLNHRLLQCGTGSENLNYPSLLHWRHAASERTSYHTTLLFHVTAFQKYIDECKTSEVMPMTRVEPPRRTDRRARVDGILPEKIDFAPTAPNICTPPRLASMLESGNAPTEYKTMARRCMGSIMQAYPPKANKSCALCKKSTGYYCTGCKRWFCFAKQKKNAENLYSHTVQGTEMSFIKTCFHTAHEDCWNEYYTESIREDEVPCVSPS</sequence>
<comment type="caution">
    <text evidence="2">The sequence shown here is derived from an EMBL/GenBank/DDBJ whole genome shotgun (WGS) entry which is preliminary data.</text>
</comment>
<evidence type="ECO:0000313" key="3">
    <source>
        <dbReference type="Proteomes" id="UP001054902"/>
    </source>
</evidence>
<organism evidence="2 3">
    <name type="scientific">Chaetoceros tenuissimus</name>
    <dbReference type="NCBI Taxonomy" id="426638"/>
    <lineage>
        <taxon>Eukaryota</taxon>
        <taxon>Sar</taxon>
        <taxon>Stramenopiles</taxon>
        <taxon>Ochrophyta</taxon>
        <taxon>Bacillariophyta</taxon>
        <taxon>Coscinodiscophyceae</taxon>
        <taxon>Chaetocerotophycidae</taxon>
        <taxon>Chaetocerotales</taxon>
        <taxon>Chaetocerotaceae</taxon>
        <taxon>Chaetoceros</taxon>
    </lineage>
</organism>
<reference evidence="2" key="1">
    <citation type="submission" date="2020-02" db="EMBL/GenBank/DDBJ databases">
        <authorList>
            <person name="Hongo Y."/>
            <person name="Kimura K."/>
            <person name="Takaki Y."/>
            <person name="Tomaru Y."/>
        </authorList>
    </citation>
    <scope>NUCLEOTIDE SEQUENCE</scope>
    <source>
        <strain evidence="2">NIES-3715</strain>
    </source>
</reference>
<name>A0AAD3CVS6_9STRA</name>
<dbReference type="Proteomes" id="UP001054902">
    <property type="component" value="Unassembled WGS sequence"/>
</dbReference>
<accession>A0AAD3CVS6</accession>
<dbReference type="EMBL" id="BLLK01000045">
    <property type="protein sequence ID" value="GFH51840.1"/>
    <property type="molecule type" value="Genomic_DNA"/>
</dbReference>
<reference evidence="2 3" key="2">
    <citation type="journal article" date="2021" name="Sci. Rep.">
        <title>The genome of the diatom Chaetoceros tenuissimus carries an ancient integrated fragment of an extant virus.</title>
        <authorList>
            <person name="Hongo Y."/>
            <person name="Kimura K."/>
            <person name="Takaki Y."/>
            <person name="Yoshida Y."/>
            <person name="Baba S."/>
            <person name="Kobayashi G."/>
            <person name="Nagasaki K."/>
            <person name="Hano T."/>
            <person name="Tomaru Y."/>
        </authorList>
    </citation>
    <scope>NUCLEOTIDE SEQUENCE [LARGE SCALE GENOMIC DNA]</scope>
    <source>
        <strain evidence="2 3">NIES-3715</strain>
    </source>
</reference>
<protein>
    <submittedName>
        <fullName evidence="2">Uncharacterized protein</fullName>
    </submittedName>
</protein>
<proteinExistence type="predicted"/>
<gene>
    <name evidence="1" type="ORF">CTEN210_08121</name>
    <name evidence="2" type="ORF">CTEN210_08316</name>
</gene>
<evidence type="ECO:0000313" key="2">
    <source>
        <dbReference type="EMBL" id="GFH51840.1"/>
    </source>
</evidence>
<keyword evidence="3" id="KW-1185">Reference proteome</keyword>
<dbReference type="EMBL" id="BLLK01000045">
    <property type="protein sequence ID" value="GFH51645.1"/>
    <property type="molecule type" value="Genomic_DNA"/>
</dbReference>